<organism evidence="1 2">
    <name type="scientific">Desulfofervidus auxilii</name>
    <dbReference type="NCBI Taxonomy" id="1621989"/>
    <lineage>
        <taxon>Bacteria</taxon>
        <taxon>Pseudomonadati</taxon>
        <taxon>Thermodesulfobacteriota</taxon>
        <taxon>Candidatus Desulfofervidia</taxon>
        <taxon>Candidatus Desulfofervidales</taxon>
        <taxon>Candidatus Desulfofervidaceae</taxon>
        <taxon>Candidatus Desulfofervidus</taxon>
    </lineage>
</organism>
<evidence type="ECO:0000313" key="1">
    <source>
        <dbReference type="EMBL" id="AMM39952.1"/>
    </source>
</evidence>
<dbReference type="EMBL" id="CP013015">
    <property type="protein sequence ID" value="AMM39952.1"/>
    <property type="molecule type" value="Genomic_DNA"/>
</dbReference>
<dbReference type="Proteomes" id="UP000070560">
    <property type="component" value="Chromosome"/>
</dbReference>
<accession>A0A7U4QIG3</accession>
<dbReference type="AlphaFoldDB" id="A0A7U4QIG3"/>
<gene>
    <name evidence="1" type="ORF">HS1_000146</name>
</gene>
<reference evidence="1 2" key="1">
    <citation type="submission" date="2015-10" db="EMBL/GenBank/DDBJ databases">
        <title>Candidatus Desulfofervidus auxilii, a hydrogenotrophic sulfate-reducing bacterium involved in the thermophilic anaerobic oxidation of methane.</title>
        <authorList>
            <person name="Krukenberg V."/>
            <person name="Richter M."/>
            <person name="Wegener G."/>
        </authorList>
    </citation>
    <scope>NUCLEOTIDE SEQUENCE [LARGE SCALE GENOMIC DNA]</scope>
    <source>
        <strain evidence="1 2">HS1</strain>
    </source>
</reference>
<evidence type="ECO:0000313" key="2">
    <source>
        <dbReference type="Proteomes" id="UP000070560"/>
    </source>
</evidence>
<name>A0A7U4QIG3_DESA2</name>
<protein>
    <submittedName>
        <fullName evidence="1">Uncharacterized protein</fullName>
    </submittedName>
</protein>
<proteinExistence type="predicted"/>
<sequence>MITIKCAKCKRKIFRYLKIGKGRVLRCWKTRISKDYSIREGNIVKCPCGNVIGIENGKKIKMKQNSFIYSGTKVRR</sequence>
<keyword evidence="2" id="KW-1185">Reference proteome</keyword>
<dbReference type="KEGG" id="daw:HS1_000146"/>